<comment type="cofactor">
    <cofactor evidence="1">
        <name>Mg(2+)</name>
        <dbReference type="ChEBI" id="CHEBI:18420"/>
    </cofactor>
</comment>
<comment type="catalytic activity">
    <reaction evidence="3">
        <text>2 GTP = 3',3'-c-di-GMP + 2 diphosphate</text>
        <dbReference type="Rhea" id="RHEA:24898"/>
        <dbReference type="ChEBI" id="CHEBI:33019"/>
        <dbReference type="ChEBI" id="CHEBI:37565"/>
        <dbReference type="ChEBI" id="CHEBI:58805"/>
        <dbReference type="EC" id="2.7.7.65"/>
    </reaction>
</comment>
<evidence type="ECO:0000256" key="1">
    <source>
        <dbReference type="ARBA" id="ARBA00001946"/>
    </source>
</evidence>
<dbReference type="GO" id="GO:0052621">
    <property type="term" value="F:diguanylate cyclase activity"/>
    <property type="evidence" value="ECO:0007669"/>
    <property type="project" value="UniProtKB-EC"/>
</dbReference>
<proteinExistence type="predicted"/>
<dbReference type="InterPro" id="IPR011123">
    <property type="entry name" value="Y_Y_Y"/>
</dbReference>
<dbReference type="Proteomes" id="UP000030451">
    <property type="component" value="Unassembled WGS sequence"/>
</dbReference>
<dbReference type="InterPro" id="IPR011110">
    <property type="entry name" value="Reg_prop"/>
</dbReference>
<dbReference type="Pfam" id="PF07494">
    <property type="entry name" value="Reg_prop"/>
    <property type="match status" value="4"/>
</dbReference>
<dbReference type="RefSeq" id="WP_038187096.1">
    <property type="nucleotide sequence ID" value="NZ_JRWP01000003.1"/>
</dbReference>
<dbReference type="SMART" id="SM00267">
    <property type="entry name" value="GGDEF"/>
    <property type="match status" value="1"/>
</dbReference>
<feature type="transmembrane region" description="Helical" evidence="4">
    <location>
        <begin position="752"/>
        <end position="770"/>
    </location>
</feature>
<dbReference type="SUPFAM" id="SSF55073">
    <property type="entry name" value="Nucleotide cyclase"/>
    <property type="match status" value="1"/>
</dbReference>
<gene>
    <name evidence="6" type="ORF">NM06_01165</name>
</gene>
<dbReference type="Gene3D" id="2.60.40.10">
    <property type="entry name" value="Immunoglobulins"/>
    <property type="match status" value="1"/>
</dbReference>
<dbReference type="OrthoDB" id="9772100at2"/>
<dbReference type="PANTHER" id="PTHR45138">
    <property type="entry name" value="REGULATORY COMPONENTS OF SENSORY TRANSDUCTION SYSTEM"/>
    <property type="match status" value="1"/>
</dbReference>
<keyword evidence="4" id="KW-1133">Transmembrane helix</keyword>
<evidence type="ECO:0000313" key="7">
    <source>
        <dbReference type="Proteomes" id="UP000030451"/>
    </source>
</evidence>
<dbReference type="InterPro" id="IPR015943">
    <property type="entry name" value="WD40/YVTN_repeat-like_dom_sf"/>
</dbReference>
<name>A0A0A5JR65_PHOS4</name>
<dbReference type="NCBIfam" id="TIGR00254">
    <property type="entry name" value="GGDEF"/>
    <property type="match status" value="1"/>
</dbReference>
<evidence type="ECO:0000256" key="4">
    <source>
        <dbReference type="SAM" id="Phobius"/>
    </source>
</evidence>
<organism evidence="6 7">
    <name type="scientific">Photobacterium sp. (strain ATCC 43367)</name>
    <dbReference type="NCBI Taxonomy" id="379097"/>
    <lineage>
        <taxon>Bacteria</taxon>
        <taxon>Pseudomonadati</taxon>
        <taxon>Pseudomonadota</taxon>
        <taxon>Gammaproteobacteria</taxon>
        <taxon>Vibrionales</taxon>
        <taxon>Vibrionaceae</taxon>
        <taxon>Vibrio</taxon>
        <taxon>Vibrio oreintalis group</taxon>
    </lineage>
</organism>
<dbReference type="Pfam" id="PF07495">
    <property type="entry name" value="Y_Y_Y"/>
    <property type="match status" value="1"/>
</dbReference>
<dbReference type="EC" id="2.7.7.65" evidence="2"/>
<accession>A0A0A5JR65</accession>
<evidence type="ECO:0000313" key="6">
    <source>
        <dbReference type="EMBL" id="KGY10448.1"/>
    </source>
</evidence>
<keyword evidence="4" id="KW-0472">Membrane</keyword>
<dbReference type="EMBL" id="JRWP01000003">
    <property type="protein sequence ID" value="KGY10448.1"/>
    <property type="molecule type" value="Genomic_DNA"/>
</dbReference>
<comment type="caution">
    <text evidence="6">The sequence shown here is derived from an EMBL/GenBank/DDBJ whole genome shotgun (WGS) entry which is preliminary data.</text>
</comment>
<dbReference type="GO" id="GO:0043709">
    <property type="term" value="P:cell adhesion involved in single-species biofilm formation"/>
    <property type="evidence" value="ECO:0007669"/>
    <property type="project" value="TreeGrafter"/>
</dbReference>
<dbReference type="InterPro" id="IPR050469">
    <property type="entry name" value="Diguanylate_Cyclase"/>
</dbReference>
<dbReference type="AlphaFoldDB" id="A0A0A5JR65"/>
<sequence>MNERNWSPQLVAGLIYFVLFFVSPLSARASELSEYLFETWTSRDGLPHNSINAITQTDDGYLWFATWEGLARFNGHRFEHFTRGVDSGLIDSGVRALYADANGGLLAGGVRGGLTYRHQRGWQPVEPAGKLINAVLRDPNGGIWIGTQNLGLVYRASLEAKNEIKISSVGVYKLTLALDGDVLVSTNKGLFKVGQEGVVNISAQAGLDPNPIYDAIQLSNGEILFGGKHGAWRFDANNKLHSVHPTLDSAFITRILADDSGDYWFGTINNGVYRLSNNTLTHFNERSGLLNNRVLSLFQDRERSIWIGTNGGLTRLHKAPFTVWDQHRGLAGDYVRTVLAIDSGDIIAGTSRGLSVIRNREIRNVQTDSNNNELLSILSLAPRAEGGAWVGTYNRGVYLFDGQTLAPYPLDELPTHEVRAILQDKQNQHWFGTTAGLLRRSPDGTTRLFTVDDGLVDNYVMALAQDKHGHIWVGSAVGVAVIRGDKVEQIDLTSMEDAQYVFGFYSQGPSMWLATDRGLVRYRFSDKKLSLIGRPQGLPIDKFFQVIPDHMGYFWLTSNRGLWRISLDQANAIADGRATGPIRFELYNERDGMRTAQVNGGSNPAATIDNEGTLWFPTAQGVASTNPRNTEGLVVPHFPTVIERLTVDKTQYDLAQPQVFSFPAGSQRVSFDYVGLGFLSAQHIRYRTKLEGLDNGWVSRGSQTSADYTNLAPGHYRFVVKAYYEHHESDVNLASVEFVVLPYWWQRASVQIGLFLLLAASIALLFWWRLRLLKRSELRLKNEVMQKTLALRKQAAAFEVQAREDQLTRLNNRRAFDEWIEKVVYAPGQSTSFSLALIDIDHFKQINDTYTHLAGDQVLKIVAQEIKDATPQDGFVARWGGEEFVIGFRDCDPQEVFSVCESLRNAIKQRDFGSVAEHLTVTISTGIVNSDNSHDFDLLLRRADRALLHVKANGRDNTYVHSE</sequence>
<dbReference type="InterPro" id="IPR013783">
    <property type="entry name" value="Ig-like_fold"/>
</dbReference>
<evidence type="ECO:0000256" key="2">
    <source>
        <dbReference type="ARBA" id="ARBA00012528"/>
    </source>
</evidence>
<dbReference type="CDD" id="cd01949">
    <property type="entry name" value="GGDEF"/>
    <property type="match status" value="1"/>
</dbReference>
<dbReference type="SUPFAM" id="SSF63829">
    <property type="entry name" value="Calcium-dependent phosphotriesterase"/>
    <property type="match status" value="3"/>
</dbReference>
<dbReference type="GO" id="GO:0005886">
    <property type="term" value="C:plasma membrane"/>
    <property type="evidence" value="ECO:0007669"/>
    <property type="project" value="TreeGrafter"/>
</dbReference>
<dbReference type="InterPro" id="IPR043128">
    <property type="entry name" value="Rev_trsase/Diguanyl_cyclase"/>
</dbReference>
<dbReference type="PANTHER" id="PTHR45138:SF9">
    <property type="entry name" value="DIGUANYLATE CYCLASE DGCM-RELATED"/>
    <property type="match status" value="1"/>
</dbReference>
<reference evidence="6 7" key="1">
    <citation type="submission" date="2014-10" db="EMBL/GenBank/DDBJ databases">
        <title>Genome sequencing of Vibrio sinaloensis T08.</title>
        <authorList>
            <person name="Chan K.-G."/>
            <person name="Mohamad N.I."/>
        </authorList>
    </citation>
    <scope>NUCLEOTIDE SEQUENCE [LARGE SCALE GENOMIC DNA]</scope>
    <source>
        <strain evidence="6 7">T08</strain>
    </source>
</reference>
<dbReference type="InterPro" id="IPR000160">
    <property type="entry name" value="GGDEF_dom"/>
</dbReference>
<dbReference type="Gene3D" id="3.30.70.270">
    <property type="match status" value="1"/>
</dbReference>
<dbReference type="FunFam" id="3.30.70.270:FF:000001">
    <property type="entry name" value="Diguanylate cyclase domain protein"/>
    <property type="match status" value="1"/>
</dbReference>
<evidence type="ECO:0000259" key="5">
    <source>
        <dbReference type="PROSITE" id="PS50887"/>
    </source>
</evidence>
<dbReference type="Gene3D" id="2.130.10.10">
    <property type="entry name" value="YVTN repeat-like/Quinoprotein amine dehydrogenase"/>
    <property type="match status" value="3"/>
</dbReference>
<feature type="domain" description="GGDEF" evidence="5">
    <location>
        <begin position="831"/>
        <end position="963"/>
    </location>
</feature>
<protein>
    <recommendedName>
        <fullName evidence="2">diguanylate cyclase</fullName>
        <ecNumber evidence="2">2.7.7.65</ecNumber>
    </recommendedName>
</protein>
<dbReference type="Pfam" id="PF00990">
    <property type="entry name" value="GGDEF"/>
    <property type="match status" value="1"/>
</dbReference>
<dbReference type="GO" id="GO:1902201">
    <property type="term" value="P:negative regulation of bacterial-type flagellum-dependent cell motility"/>
    <property type="evidence" value="ECO:0007669"/>
    <property type="project" value="TreeGrafter"/>
</dbReference>
<dbReference type="PROSITE" id="PS50887">
    <property type="entry name" value="GGDEF"/>
    <property type="match status" value="1"/>
</dbReference>
<keyword evidence="4" id="KW-0812">Transmembrane</keyword>
<evidence type="ECO:0000256" key="3">
    <source>
        <dbReference type="ARBA" id="ARBA00034247"/>
    </source>
</evidence>
<dbReference type="STRING" id="379097.SE23_03720"/>
<dbReference type="InterPro" id="IPR029787">
    <property type="entry name" value="Nucleotide_cyclase"/>
</dbReference>